<dbReference type="Pfam" id="PF13302">
    <property type="entry name" value="Acetyltransf_3"/>
    <property type="match status" value="1"/>
</dbReference>
<evidence type="ECO:0000313" key="2">
    <source>
        <dbReference type="EMBL" id="AXA34047.1"/>
    </source>
</evidence>
<protein>
    <submittedName>
        <fullName evidence="3">GNAT family N-acetyltransferase</fullName>
    </submittedName>
</protein>
<dbReference type="PANTHER" id="PTHR43610">
    <property type="entry name" value="BLL6696 PROTEIN"/>
    <property type="match status" value="1"/>
</dbReference>
<dbReference type="EMBL" id="CP043424">
    <property type="protein sequence ID" value="QIW12286.1"/>
    <property type="molecule type" value="Genomic_DNA"/>
</dbReference>
<evidence type="ECO:0000313" key="3">
    <source>
        <dbReference type="EMBL" id="QIW12286.1"/>
    </source>
</evidence>
<feature type="domain" description="N-acetyltransferase" evidence="1">
    <location>
        <begin position="62"/>
        <end position="150"/>
    </location>
</feature>
<reference evidence="3 5" key="2">
    <citation type="submission" date="2019-08" db="EMBL/GenBank/DDBJ databases">
        <title>Complete genome sequences of Francisella adeliensis (FSC1325 and FSC1326).</title>
        <authorList>
            <person name="Ohrman C."/>
            <person name="Uneklint I."/>
            <person name="Vallesi A."/>
            <person name="Karlsson L."/>
            <person name="Sjodin A."/>
        </authorList>
    </citation>
    <scope>NUCLEOTIDE SEQUENCE [LARGE SCALE GENOMIC DNA]</scope>
    <source>
        <strain evidence="3 5">FSC1325</strain>
    </source>
</reference>
<dbReference type="SUPFAM" id="SSF55729">
    <property type="entry name" value="Acyl-CoA N-acyltransferases (Nat)"/>
    <property type="match status" value="1"/>
</dbReference>
<sequence>MLFDKLSKINISNCYVSIKPYDKDDFVALDDCFDFDFFEWFLNDYKSFKEFEIEQLKLINDRKLIFLSLIDNSTNKIFGVTSIYDIDDYNKSVEVGKTWLAKNYQGTGYNLIFKYYLFKTLIEKFQLNRVQLKADAENKRSVAAMKGIGLNYEGKLLSHKVVKGGRVRDTEMFSITQNTWQKIEDFMLTKLNQKPANLKW</sequence>
<evidence type="ECO:0000313" key="4">
    <source>
        <dbReference type="Proteomes" id="UP000251120"/>
    </source>
</evidence>
<dbReference type="Proteomes" id="UP000251120">
    <property type="component" value="Chromosome"/>
</dbReference>
<dbReference type="Gene3D" id="3.40.630.30">
    <property type="match status" value="1"/>
</dbReference>
<dbReference type="EMBL" id="CP021781">
    <property type="protein sequence ID" value="AXA34047.1"/>
    <property type="molecule type" value="Genomic_DNA"/>
</dbReference>
<dbReference type="AlphaFoldDB" id="A0A2Z4XYT9"/>
<reference evidence="2 4" key="1">
    <citation type="submission" date="2017-06" db="EMBL/GenBank/DDBJ databases">
        <title>Complete genome of Francisella adeliensis.</title>
        <authorList>
            <person name="Vallesi A."/>
            <person name="Sjodin A."/>
        </authorList>
    </citation>
    <scope>NUCLEOTIDE SEQUENCE [LARGE SCALE GENOMIC DNA]</scope>
    <source>
        <strain evidence="2 4">FDC440</strain>
    </source>
</reference>
<gene>
    <name evidence="2" type="ORF">CDH04_06325</name>
    <name evidence="3" type="ORF">FZC43_06325</name>
</gene>
<dbReference type="Proteomes" id="UP000681131">
    <property type="component" value="Chromosome"/>
</dbReference>
<keyword evidence="5" id="KW-1185">Reference proteome</keyword>
<dbReference type="PANTHER" id="PTHR43610:SF1">
    <property type="entry name" value="N-ACETYLTRANSFERASE DOMAIN-CONTAINING PROTEIN"/>
    <property type="match status" value="1"/>
</dbReference>
<dbReference type="OrthoDB" id="5295305at2"/>
<dbReference type="RefSeq" id="WP_112870223.1">
    <property type="nucleotide sequence ID" value="NZ_CP021781.1"/>
</dbReference>
<dbReference type="GO" id="GO:0016747">
    <property type="term" value="F:acyltransferase activity, transferring groups other than amino-acyl groups"/>
    <property type="evidence" value="ECO:0007669"/>
    <property type="project" value="InterPro"/>
</dbReference>
<accession>A0A2Z4XYT9</accession>
<evidence type="ECO:0000313" key="5">
    <source>
        <dbReference type="Proteomes" id="UP000681131"/>
    </source>
</evidence>
<name>A0A2Z4XYT9_9GAMM</name>
<proteinExistence type="predicted"/>
<evidence type="ECO:0000259" key="1">
    <source>
        <dbReference type="Pfam" id="PF13302"/>
    </source>
</evidence>
<organism evidence="2 4">
    <name type="scientific">Francisella adeliensis</name>
    <dbReference type="NCBI Taxonomy" id="2007306"/>
    <lineage>
        <taxon>Bacteria</taxon>
        <taxon>Pseudomonadati</taxon>
        <taxon>Pseudomonadota</taxon>
        <taxon>Gammaproteobacteria</taxon>
        <taxon>Thiotrichales</taxon>
        <taxon>Francisellaceae</taxon>
        <taxon>Francisella</taxon>
    </lineage>
</organism>
<dbReference type="InterPro" id="IPR016181">
    <property type="entry name" value="Acyl_CoA_acyltransferase"/>
</dbReference>
<dbReference type="InterPro" id="IPR000182">
    <property type="entry name" value="GNAT_dom"/>
</dbReference>
<dbReference type="KEGG" id="fad:CDH04_06325"/>